<dbReference type="InterPro" id="IPR046357">
    <property type="entry name" value="PPIase_dom_sf"/>
</dbReference>
<evidence type="ECO:0000256" key="1">
    <source>
        <dbReference type="ARBA" id="ARBA00000971"/>
    </source>
</evidence>
<keyword evidence="10 11" id="KW-0449">Lipoprotein</keyword>
<evidence type="ECO:0000256" key="11">
    <source>
        <dbReference type="HAMAP-Rule" id="MF_01145"/>
    </source>
</evidence>
<keyword evidence="4 11" id="KW-1003">Cell membrane</keyword>
<dbReference type="Gene3D" id="1.10.4030.10">
    <property type="entry name" value="Porin chaperone SurA, peptide-binding domain"/>
    <property type="match status" value="1"/>
</dbReference>
<evidence type="ECO:0000256" key="5">
    <source>
        <dbReference type="ARBA" id="ARBA00022729"/>
    </source>
</evidence>
<feature type="chain" id="PRO_5043859065" description="Foldase protein PrsA" evidence="12">
    <location>
        <begin position="24"/>
        <end position="296"/>
    </location>
</feature>
<sequence length="296" mass="32717">MKKVIATVTLGAALVGLSACSLGSDNLVETKSGNITKDDLYNKMVDTSGATALEQLIEEKVLRNNYSVTDKEIEAELKTVKKQFSSDEEFKSALESSGIKNEAALKKQIELSLIQQKAVTAGVDKSEKKLKAYYEKHKEEFETAKASHILVQDEKAANEIKKKLDNGGDFSKLAKEYSIDTATASNGGDLGEFKRGDMVTEFSDAAFSIKLNTISDVIKTDYGYHIIKVTERKQKTYEQAKDQVEKAYLSEHAKSYQDVIKKLKKDDEVEIKDKDLKKSIKTLLDSATSTASTSAQ</sequence>
<accession>A0AAX6ND24</accession>
<evidence type="ECO:0000256" key="12">
    <source>
        <dbReference type="SAM" id="SignalP"/>
    </source>
</evidence>
<dbReference type="GO" id="GO:0003755">
    <property type="term" value="F:peptidyl-prolyl cis-trans isomerase activity"/>
    <property type="evidence" value="ECO:0007669"/>
    <property type="project" value="UniProtKB-UniRule"/>
</dbReference>
<comment type="subcellular location">
    <subcellularLocation>
        <location evidence="2 11">Cell membrane</location>
        <topology evidence="2 11">Lipid-anchor</topology>
    </subcellularLocation>
</comment>
<keyword evidence="6 11" id="KW-0697">Rotamase</keyword>
<evidence type="ECO:0000256" key="6">
    <source>
        <dbReference type="ARBA" id="ARBA00023110"/>
    </source>
</evidence>
<comment type="function">
    <text evidence="11">Plays a major role in protein secretion by helping the post-translocational extracellular folding of several secreted proteins.</text>
</comment>
<dbReference type="GO" id="GO:0006457">
    <property type="term" value="P:protein folding"/>
    <property type="evidence" value="ECO:0007669"/>
    <property type="project" value="UniProtKB-UniRule"/>
</dbReference>
<reference evidence="14" key="1">
    <citation type="journal article" date="2022" name="J Environ Chem Eng">
        <title>Biodegradation of petroleum oil using a constructed nonpathogenic and heavy metal-tolerant bacterial consortium isolated from marine sponges.</title>
        <authorList>
            <person name="Dechsakulwatana C."/>
            <person name="Rungsihiranrut A."/>
            <person name="Muangchinda C."/>
            <person name="Ningthoujam R."/>
            <person name="Klankeo P."/>
            <person name="Pinyakong O."/>
        </authorList>
    </citation>
    <scope>NUCLEOTIDE SEQUENCE</scope>
    <source>
        <strain evidence="14">TL01-2</strain>
    </source>
</reference>
<dbReference type="Gene3D" id="3.10.50.40">
    <property type="match status" value="1"/>
</dbReference>
<dbReference type="PROSITE" id="PS50198">
    <property type="entry name" value="PPIC_PPIASE_2"/>
    <property type="match status" value="1"/>
</dbReference>
<evidence type="ECO:0000256" key="10">
    <source>
        <dbReference type="ARBA" id="ARBA00023288"/>
    </source>
</evidence>
<dbReference type="PANTHER" id="PTHR47245">
    <property type="entry name" value="PEPTIDYLPROLYL ISOMERASE"/>
    <property type="match status" value="1"/>
</dbReference>
<evidence type="ECO:0000256" key="7">
    <source>
        <dbReference type="ARBA" id="ARBA00023136"/>
    </source>
</evidence>
<dbReference type="SUPFAM" id="SSF109998">
    <property type="entry name" value="Triger factor/SurA peptide-binding domain-like"/>
    <property type="match status" value="1"/>
</dbReference>
<keyword evidence="9 11" id="KW-0413">Isomerase</keyword>
<protein>
    <recommendedName>
        <fullName evidence="11">Foldase protein PrsA</fullName>
        <ecNumber evidence="11">5.2.1.8</ecNumber>
    </recommendedName>
</protein>
<dbReference type="PANTHER" id="PTHR47245:SF1">
    <property type="entry name" value="FOLDASE PROTEIN PRSA"/>
    <property type="match status" value="1"/>
</dbReference>
<dbReference type="Pfam" id="PF13616">
    <property type="entry name" value="Rotamase_3"/>
    <property type="match status" value="1"/>
</dbReference>
<dbReference type="EC" id="5.2.1.8" evidence="11"/>
<dbReference type="PROSITE" id="PS01096">
    <property type="entry name" value="PPIC_PPIASE_1"/>
    <property type="match status" value="1"/>
</dbReference>
<dbReference type="Proteomes" id="UP001269400">
    <property type="component" value="Unassembled WGS sequence"/>
</dbReference>
<feature type="signal peptide" evidence="12">
    <location>
        <begin position="1"/>
        <end position="23"/>
    </location>
</feature>
<dbReference type="InterPro" id="IPR000297">
    <property type="entry name" value="PPIase_PpiC"/>
</dbReference>
<dbReference type="SUPFAM" id="SSF54534">
    <property type="entry name" value="FKBP-like"/>
    <property type="match status" value="1"/>
</dbReference>
<comment type="similarity">
    <text evidence="3 11">Belongs to the PrsA family.</text>
</comment>
<dbReference type="InterPro" id="IPR050245">
    <property type="entry name" value="PrsA_foldase"/>
</dbReference>
<gene>
    <name evidence="11" type="primary">prsA</name>
    <name evidence="14" type="ORF">O0Q50_19720</name>
</gene>
<reference evidence="14" key="2">
    <citation type="submission" date="2022-12" db="EMBL/GenBank/DDBJ databases">
        <authorList>
            <person name="Dechsakulwatana C."/>
            <person name="Rungsihiranrut A."/>
            <person name="Muangchinda C."/>
            <person name="Ningthoujam R."/>
            <person name="Klankeo P."/>
            <person name="Pinyakong O."/>
        </authorList>
    </citation>
    <scope>NUCLEOTIDE SEQUENCE</scope>
    <source>
        <strain evidence="14">TL01-2</strain>
    </source>
</reference>
<evidence type="ECO:0000256" key="3">
    <source>
        <dbReference type="ARBA" id="ARBA00006071"/>
    </source>
</evidence>
<dbReference type="EMBL" id="JAPTGD010000002">
    <property type="protein sequence ID" value="MDU9693405.1"/>
    <property type="molecule type" value="Genomic_DNA"/>
</dbReference>
<name>A0AAX6ND24_PRIAR</name>
<dbReference type="RefSeq" id="WP_316910633.1">
    <property type="nucleotide sequence ID" value="NZ_JAPTGD010000002.1"/>
</dbReference>
<organism evidence="14 15">
    <name type="scientific">Priestia aryabhattai</name>
    <name type="common">Bacillus aryabhattai</name>
    <dbReference type="NCBI Taxonomy" id="412384"/>
    <lineage>
        <taxon>Bacteria</taxon>
        <taxon>Bacillati</taxon>
        <taxon>Bacillota</taxon>
        <taxon>Bacilli</taxon>
        <taxon>Bacillales</taxon>
        <taxon>Bacillaceae</taxon>
        <taxon>Priestia</taxon>
    </lineage>
</organism>
<feature type="domain" description="PpiC" evidence="13">
    <location>
        <begin position="141"/>
        <end position="231"/>
    </location>
</feature>
<proteinExistence type="inferred from homology"/>
<dbReference type="GO" id="GO:0005886">
    <property type="term" value="C:plasma membrane"/>
    <property type="evidence" value="ECO:0007669"/>
    <property type="project" value="UniProtKB-SubCell"/>
</dbReference>
<evidence type="ECO:0000313" key="14">
    <source>
        <dbReference type="EMBL" id="MDU9693405.1"/>
    </source>
</evidence>
<keyword evidence="7 11" id="KW-0472">Membrane</keyword>
<dbReference type="HAMAP" id="MF_01145">
    <property type="entry name" value="Foldase_PrsA"/>
    <property type="match status" value="1"/>
</dbReference>
<evidence type="ECO:0000256" key="2">
    <source>
        <dbReference type="ARBA" id="ARBA00004193"/>
    </source>
</evidence>
<comment type="caution">
    <text evidence="14">The sequence shown here is derived from an EMBL/GenBank/DDBJ whole genome shotgun (WGS) entry which is preliminary data.</text>
</comment>
<dbReference type="InterPro" id="IPR023058">
    <property type="entry name" value="PPIase_PpiC_CS"/>
</dbReference>
<keyword evidence="5 11" id="KW-0732">Signal</keyword>
<evidence type="ECO:0000256" key="8">
    <source>
        <dbReference type="ARBA" id="ARBA00023139"/>
    </source>
</evidence>
<evidence type="ECO:0000256" key="9">
    <source>
        <dbReference type="ARBA" id="ARBA00023235"/>
    </source>
</evidence>
<evidence type="ECO:0000259" key="13">
    <source>
        <dbReference type="PROSITE" id="PS50198"/>
    </source>
</evidence>
<evidence type="ECO:0000313" key="15">
    <source>
        <dbReference type="Proteomes" id="UP001269400"/>
    </source>
</evidence>
<keyword evidence="8 11" id="KW-0564">Palmitate</keyword>
<dbReference type="InterPro" id="IPR023059">
    <property type="entry name" value="Foldase_PrsA"/>
</dbReference>
<dbReference type="InterPro" id="IPR027304">
    <property type="entry name" value="Trigger_fact/SurA_dom_sf"/>
</dbReference>
<comment type="catalytic activity">
    <reaction evidence="1 11">
        <text>[protein]-peptidylproline (omega=180) = [protein]-peptidylproline (omega=0)</text>
        <dbReference type="Rhea" id="RHEA:16237"/>
        <dbReference type="Rhea" id="RHEA-COMP:10747"/>
        <dbReference type="Rhea" id="RHEA-COMP:10748"/>
        <dbReference type="ChEBI" id="CHEBI:83833"/>
        <dbReference type="ChEBI" id="CHEBI:83834"/>
        <dbReference type="EC" id="5.2.1.8"/>
    </reaction>
</comment>
<dbReference type="PROSITE" id="PS51257">
    <property type="entry name" value="PROKAR_LIPOPROTEIN"/>
    <property type="match status" value="1"/>
</dbReference>
<dbReference type="AlphaFoldDB" id="A0AAX6ND24"/>
<evidence type="ECO:0000256" key="4">
    <source>
        <dbReference type="ARBA" id="ARBA00022475"/>
    </source>
</evidence>